<dbReference type="AlphaFoldDB" id="A0A9X3MWL8"/>
<name>A0A9X3MWL8_9ACTN</name>
<dbReference type="Pfam" id="PF04851">
    <property type="entry name" value="ResIII"/>
    <property type="match status" value="1"/>
</dbReference>
<feature type="domain" description="Helicase ATP-binding" evidence="2">
    <location>
        <begin position="193"/>
        <end position="369"/>
    </location>
</feature>
<dbReference type="InterPro" id="IPR050742">
    <property type="entry name" value="Helicase_Restrict-Modif_Enz"/>
</dbReference>
<dbReference type="SMART" id="SM00490">
    <property type="entry name" value="HELICc"/>
    <property type="match status" value="1"/>
</dbReference>
<dbReference type="InterPro" id="IPR001650">
    <property type="entry name" value="Helicase_C-like"/>
</dbReference>
<organism evidence="3 4">
    <name type="scientific">Solirubrobacter ginsenosidimutans</name>
    <dbReference type="NCBI Taxonomy" id="490573"/>
    <lineage>
        <taxon>Bacteria</taxon>
        <taxon>Bacillati</taxon>
        <taxon>Actinomycetota</taxon>
        <taxon>Thermoleophilia</taxon>
        <taxon>Solirubrobacterales</taxon>
        <taxon>Solirubrobacteraceae</taxon>
        <taxon>Solirubrobacter</taxon>
    </lineage>
</organism>
<proteinExistence type="predicted"/>
<dbReference type="InterPro" id="IPR027417">
    <property type="entry name" value="P-loop_NTPase"/>
</dbReference>
<reference evidence="3" key="1">
    <citation type="submission" date="2022-10" db="EMBL/GenBank/DDBJ databases">
        <title>The WGS of Solirubrobacter ginsenosidimutans DSM 21036.</title>
        <authorList>
            <person name="Jiang Z."/>
        </authorList>
    </citation>
    <scope>NUCLEOTIDE SEQUENCE</scope>
    <source>
        <strain evidence="3">DSM 21036</strain>
    </source>
</reference>
<dbReference type="GO" id="GO:0005524">
    <property type="term" value="F:ATP binding"/>
    <property type="evidence" value="ECO:0007669"/>
    <property type="project" value="InterPro"/>
</dbReference>
<gene>
    <name evidence="3" type="ORF">OM076_27725</name>
</gene>
<evidence type="ECO:0000256" key="1">
    <source>
        <dbReference type="SAM" id="MobiDB-lite"/>
    </source>
</evidence>
<dbReference type="GO" id="GO:0005829">
    <property type="term" value="C:cytosol"/>
    <property type="evidence" value="ECO:0007669"/>
    <property type="project" value="TreeGrafter"/>
</dbReference>
<dbReference type="PROSITE" id="PS51192">
    <property type="entry name" value="HELICASE_ATP_BIND_1"/>
    <property type="match status" value="1"/>
</dbReference>
<dbReference type="Proteomes" id="UP001149140">
    <property type="component" value="Unassembled WGS sequence"/>
</dbReference>
<dbReference type="SUPFAM" id="SSF52540">
    <property type="entry name" value="P-loop containing nucleoside triphosphate hydrolases"/>
    <property type="match status" value="1"/>
</dbReference>
<evidence type="ECO:0000313" key="3">
    <source>
        <dbReference type="EMBL" id="MDA0164094.1"/>
    </source>
</evidence>
<keyword evidence="3" id="KW-0547">Nucleotide-binding</keyword>
<accession>A0A9X3MWL8</accession>
<evidence type="ECO:0000259" key="2">
    <source>
        <dbReference type="PROSITE" id="PS51192"/>
    </source>
</evidence>
<dbReference type="PANTHER" id="PTHR47396:SF1">
    <property type="entry name" value="ATP-DEPENDENT HELICASE IRC3-RELATED"/>
    <property type="match status" value="1"/>
</dbReference>
<dbReference type="RefSeq" id="WP_270043344.1">
    <property type="nucleotide sequence ID" value="NZ_JAPDOD010000030.1"/>
</dbReference>
<protein>
    <submittedName>
        <fullName evidence="3">DEAD/DEAH box helicase family protein</fullName>
    </submittedName>
</protein>
<keyword evidence="3" id="KW-0347">Helicase</keyword>
<dbReference type="SMART" id="SM00487">
    <property type="entry name" value="DEXDc"/>
    <property type="match status" value="1"/>
</dbReference>
<feature type="compositionally biased region" description="Pro residues" evidence="1">
    <location>
        <begin position="743"/>
        <end position="757"/>
    </location>
</feature>
<dbReference type="EMBL" id="JAPDOD010000030">
    <property type="protein sequence ID" value="MDA0164094.1"/>
    <property type="molecule type" value="Genomic_DNA"/>
</dbReference>
<dbReference type="Gene3D" id="3.40.50.300">
    <property type="entry name" value="P-loop containing nucleotide triphosphate hydrolases"/>
    <property type="match status" value="2"/>
</dbReference>
<feature type="region of interest" description="Disordered" evidence="1">
    <location>
        <begin position="1"/>
        <end position="21"/>
    </location>
</feature>
<feature type="region of interest" description="Disordered" evidence="1">
    <location>
        <begin position="740"/>
        <end position="764"/>
    </location>
</feature>
<dbReference type="GO" id="GO:0003677">
    <property type="term" value="F:DNA binding"/>
    <property type="evidence" value="ECO:0007669"/>
    <property type="project" value="InterPro"/>
</dbReference>
<keyword evidence="3" id="KW-0378">Hydrolase</keyword>
<sequence>MKEREGYVRAADRTGQAPPGKRWRSSFEWELVDSALLRDLIASLPDGRDALADVHDPALLVDVAGRVFGTQLPKRSMTRVAPVLLERWLPHARDDTLARLTNIIQTALGKAYLDKVYATRASQVDFLQARKKTNNFLENLRDAFHREHRASWLIPKAGAGEDARGVYDLRGQGGDPLYAPYPHTLEAQRTLDELKRAGPVRGLVVLPTGAGKTDVAVGWLLQQLQRDPQLRVLWLAHQISLLDQSAARFERAAHQLPAGFERTLRIFAGDREPTSLLDRRHTHIACATIQTISRKLDRRSRRRTEVSNFLKGPTIVIVDEAHHVASRSYQMLLDLVGDAEIHDVVGLTATPWGQGERQDRIDAAFPQRVISRTREELIADGVLAAYTVTPVRTHLRIPVTAEERDQAERVGDLPMTVLRKLETNERNAVVLRAYEARAEAWGRTLLFTTTIENADDLVLHFKAAGIDARALHSQSEATLSDLRPWFKEHPRAVLISVGMLLEGVDLPEARTALIARATTSPNVLSQMVGRVLRGIAAGGEATANVVYLQDDWEDFTAVLSPTGPWEGGDGAPSAAGPPDVAAAVAAALRALSATAPEDGPAPDVQIALEQRQIVGAYELPDATVPVFDHQYELLREHLLRGGPFLWPDDAPPPPVATEHLERLELHVAEHGAPPPFHPVARSLAPIDVARTLSDDTPRTYAERQAVIAAAYDDPLAQVVYPTSRHFAEAVEHWQRQLARPRVPEAPLPDVPGRPPLPRRPDRSLEPTLELVLRRAPELLPETRRHRLVRPHVRWSNRVTKSYLGMWRLGDTPGEHRIVINVLLQTQESIVSEELLGFLLWHEVVHSVTPGQGHDAEFEYLEGKWPDAVALNTGLDAVLREWSADPADY</sequence>
<dbReference type="GO" id="GO:0016787">
    <property type="term" value="F:hydrolase activity"/>
    <property type="evidence" value="ECO:0007669"/>
    <property type="project" value="InterPro"/>
</dbReference>
<comment type="caution">
    <text evidence="3">The sequence shown here is derived from an EMBL/GenBank/DDBJ whole genome shotgun (WGS) entry which is preliminary data.</text>
</comment>
<evidence type="ECO:0000313" key="4">
    <source>
        <dbReference type="Proteomes" id="UP001149140"/>
    </source>
</evidence>
<keyword evidence="4" id="KW-1185">Reference proteome</keyword>
<feature type="compositionally biased region" description="Basic and acidic residues" evidence="1">
    <location>
        <begin position="1"/>
        <end position="12"/>
    </location>
</feature>
<dbReference type="InterPro" id="IPR014001">
    <property type="entry name" value="Helicase_ATP-bd"/>
</dbReference>
<keyword evidence="3" id="KW-0067">ATP-binding</keyword>
<dbReference type="PANTHER" id="PTHR47396">
    <property type="entry name" value="TYPE I RESTRICTION ENZYME ECOKI R PROTEIN"/>
    <property type="match status" value="1"/>
</dbReference>
<dbReference type="GO" id="GO:0004386">
    <property type="term" value="F:helicase activity"/>
    <property type="evidence" value="ECO:0007669"/>
    <property type="project" value="UniProtKB-KW"/>
</dbReference>
<dbReference type="InterPro" id="IPR006935">
    <property type="entry name" value="Helicase/UvrB_N"/>
</dbReference>
<dbReference type="Pfam" id="PF00271">
    <property type="entry name" value="Helicase_C"/>
    <property type="match status" value="1"/>
</dbReference>